<protein>
    <submittedName>
        <fullName evidence="1">Uncharacterized protein</fullName>
    </submittedName>
</protein>
<name>A0A8J3MVP5_9CHLR</name>
<keyword evidence="2" id="KW-1185">Reference proteome</keyword>
<evidence type="ECO:0000313" key="2">
    <source>
        <dbReference type="Proteomes" id="UP000612362"/>
    </source>
</evidence>
<organism evidence="1 2">
    <name type="scientific">Ktedonospora formicarum</name>
    <dbReference type="NCBI Taxonomy" id="2778364"/>
    <lineage>
        <taxon>Bacteria</taxon>
        <taxon>Bacillati</taxon>
        <taxon>Chloroflexota</taxon>
        <taxon>Ktedonobacteria</taxon>
        <taxon>Ktedonobacterales</taxon>
        <taxon>Ktedonobacteraceae</taxon>
        <taxon>Ktedonospora</taxon>
    </lineage>
</organism>
<gene>
    <name evidence="1" type="ORF">KSX_87100</name>
</gene>
<accession>A0A8J3MVP5</accession>
<reference evidence="1" key="1">
    <citation type="submission" date="2020-10" db="EMBL/GenBank/DDBJ databases">
        <title>Taxonomic study of unclassified bacteria belonging to the class Ktedonobacteria.</title>
        <authorList>
            <person name="Yabe S."/>
            <person name="Wang C.M."/>
            <person name="Zheng Y."/>
            <person name="Sakai Y."/>
            <person name="Cavaletti L."/>
            <person name="Monciardini P."/>
            <person name="Donadio S."/>
        </authorList>
    </citation>
    <scope>NUCLEOTIDE SEQUENCE</scope>
    <source>
        <strain evidence="1">SOSP1-1</strain>
    </source>
</reference>
<sequence length="64" mass="7382">MLGGGSLAGESVAQRREHLAWQGEETVLPVREQVKTWWPGTEEGERERISLARWCYRLELARSE</sequence>
<evidence type="ECO:0000313" key="1">
    <source>
        <dbReference type="EMBL" id="GHO50547.1"/>
    </source>
</evidence>
<dbReference type="AlphaFoldDB" id="A0A8J3MVP5"/>
<comment type="caution">
    <text evidence="1">The sequence shown here is derived from an EMBL/GenBank/DDBJ whole genome shotgun (WGS) entry which is preliminary data.</text>
</comment>
<proteinExistence type="predicted"/>
<dbReference type="EMBL" id="BNJF01000008">
    <property type="protein sequence ID" value="GHO50547.1"/>
    <property type="molecule type" value="Genomic_DNA"/>
</dbReference>
<dbReference type="Proteomes" id="UP000612362">
    <property type="component" value="Unassembled WGS sequence"/>
</dbReference>